<proteinExistence type="predicted"/>
<gene>
    <name evidence="2" type="ORF">ATANTOWER_011892</name>
</gene>
<feature type="compositionally biased region" description="Basic and acidic residues" evidence="1">
    <location>
        <begin position="52"/>
        <end position="74"/>
    </location>
</feature>
<sequence>MRITELELQLILNRESAQLSSSWRFMNAGSKGGLPNSSRHRVKGRGHPGQVEVHHRTTRDKQPDKNIVDPNLER</sequence>
<organism evidence="2 3">
    <name type="scientific">Ataeniobius toweri</name>
    <dbReference type="NCBI Taxonomy" id="208326"/>
    <lineage>
        <taxon>Eukaryota</taxon>
        <taxon>Metazoa</taxon>
        <taxon>Chordata</taxon>
        <taxon>Craniata</taxon>
        <taxon>Vertebrata</taxon>
        <taxon>Euteleostomi</taxon>
        <taxon>Actinopterygii</taxon>
        <taxon>Neopterygii</taxon>
        <taxon>Teleostei</taxon>
        <taxon>Neoteleostei</taxon>
        <taxon>Acanthomorphata</taxon>
        <taxon>Ovalentaria</taxon>
        <taxon>Atherinomorphae</taxon>
        <taxon>Cyprinodontiformes</taxon>
        <taxon>Goodeidae</taxon>
        <taxon>Ataeniobius</taxon>
    </lineage>
</organism>
<dbReference type="EMBL" id="JAHUTI010022225">
    <property type="protein sequence ID" value="MED6239835.1"/>
    <property type="molecule type" value="Genomic_DNA"/>
</dbReference>
<protein>
    <submittedName>
        <fullName evidence="2">Uncharacterized protein</fullName>
    </submittedName>
</protein>
<comment type="caution">
    <text evidence="2">The sequence shown here is derived from an EMBL/GenBank/DDBJ whole genome shotgun (WGS) entry which is preliminary data.</text>
</comment>
<evidence type="ECO:0000313" key="2">
    <source>
        <dbReference type="EMBL" id="MED6239835.1"/>
    </source>
</evidence>
<dbReference type="Proteomes" id="UP001345963">
    <property type="component" value="Unassembled WGS sequence"/>
</dbReference>
<feature type="region of interest" description="Disordered" evidence="1">
    <location>
        <begin position="25"/>
        <end position="74"/>
    </location>
</feature>
<evidence type="ECO:0000313" key="3">
    <source>
        <dbReference type="Proteomes" id="UP001345963"/>
    </source>
</evidence>
<name>A0ABU7AR05_9TELE</name>
<reference evidence="2 3" key="1">
    <citation type="submission" date="2021-07" db="EMBL/GenBank/DDBJ databases">
        <authorList>
            <person name="Palmer J.M."/>
        </authorList>
    </citation>
    <scope>NUCLEOTIDE SEQUENCE [LARGE SCALE GENOMIC DNA]</scope>
    <source>
        <strain evidence="2 3">AT_MEX2019</strain>
        <tissue evidence="2">Muscle</tissue>
    </source>
</reference>
<evidence type="ECO:0000256" key="1">
    <source>
        <dbReference type="SAM" id="MobiDB-lite"/>
    </source>
</evidence>
<accession>A0ABU7AR05</accession>
<keyword evidence="3" id="KW-1185">Reference proteome</keyword>